<organism evidence="2 3">
    <name type="scientific">Paraburkholderia steynii</name>
    <dbReference type="NCBI Taxonomy" id="1245441"/>
    <lineage>
        <taxon>Bacteria</taxon>
        <taxon>Pseudomonadati</taxon>
        <taxon>Pseudomonadota</taxon>
        <taxon>Betaproteobacteria</taxon>
        <taxon>Burkholderiales</taxon>
        <taxon>Burkholderiaceae</taxon>
        <taxon>Paraburkholderia</taxon>
    </lineage>
</organism>
<evidence type="ECO:0000256" key="1">
    <source>
        <dbReference type="SAM" id="MobiDB-lite"/>
    </source>
</evidence>
<evidence type="ECO:0000313" key="3">
    <source>
        <dbReference type="Proteomes" id="UP000198900"/>
    </source>
</evidence>
<comment type="caution">
    <text evidence="2">The sequence shown here is derived from an EMBL/GenBank/DDBJ whole genome shotgun (WGS) entry which is preliminary data.</text>
</comment>
<accession>A0A7Z7BH08</accession>
<reference evidence="2" key="1">
    <citation type="submission" date="2016-10" db="EMBL/GenBank/DDBJ databases">
        <authorList>
            <person name="Varghese N."/>
            <person name="Submissions S."/>
        </authorList>
    </citation>
    <scope>NUCLEOTIDE SEQUENCE [LARGE SCALE GENOMIC DNA]</scope>
    <source>
        <strain evidence="2">YR281</strain>
    </source>
</reference>
<keyword evidence="3" id="KW-1185">Reference proteome</keyword>
<feature type="region of interest" description="Disordered" evidence="1">
    <location>
        <begin position="33"/>
        <end position="54"/>
    </location>
</feature>
<dbReference type="Proteomes" id="UP000198900">
    <property type="component" value="Unassembled WGS sequence"/>
</dbReference>
<protein>
    <submittedName>
        <fullName evidence="2">Uncharacterized protein</fullName>
    </submittedName>
</protein>
<sequence length="218" mass="24019">MSPLWTRVGALAPSSRPMQALGPAGVVPCCRSGRGRSARSPLRALRPQGRDAPRTCTPAAHRNPLHSLRPDQRWAVHAATACFASQAAIICRIAGWVMLVARLRRPCGQRVSALHCSRRPSGMQRRRRGFIRCSGLARAAAAASPESPARSSRFGRVWFSLVGTALHRRPRGRCSRGLLRRRASRKDFEGKRAASTGRPAGYARRMRASVFGRRELLR</sequence>
<proteinExistence type="predicted"/>
<dbReference type="AlphaFoldDB" id="A0A7Z7BH08"/>
<gene>
    <name evidence="2" type="ORF">SAMN04487926_13732</name>
</gene>
<evidence type="ECO:0000313" key="2">
    <source>
        <dbReference type="EMBL" id="SDJ20270.1"/>
    </source>
</evidence>
<name>A0A7Z7BH08_9BURK</name>
<feature type="compositionally biased region" description="Low complexity" evidence="1">
    <location>
        <begin position="38"/>
        <end position="47"/>
    </location>
</feature>
<dbReference type="EMBL" id="FNDI01000037">
    <property type="protein sequence ID" value="SDJ20270.1"/>
    <property type="molecule type" value="Genomic_DNA"/>
</dbReference>